<dbReference type="Proteomes" id="UP001519344">
    <property type="component" value="Unassembled WGS sequence"/>
</dbReference>
<feature type="signal peptide" evidence="2">
    <location>
        <begin position="1"/>
        <end position="24"/>
    </location>
</feature>
<evidence type="ECO:0000256" key="1">
    <source>
        <dbReference type="SAM" id="MobiDB-lite"/>
    </source>
</evidence>
<dbReference type="PANTHER" id="PTHR43308:SF5">
    <property type="entry name" value="S-LAYER PROTEIN _ PEPTIDOGLYCAN ENDO-BETA-N-ACETYLGLUCOSAMINIDASE"/>
    <property type="match status" value="1"/>
</dbReference>
<dbReference type="InterPro" id="IPR001119">
    <property type="entry name" value="SLH_dom"/>
</dbReference>
<dbReference type="CDD" id="cd08547">
    <property type="entry name" value="Type_II_cohesin"/>
    <property type="match status" value="1"/>
</dbReference>
<dbReference type="InterPro" id="IPR051465">
    <property type="entry name" value="Cell_Envelope_Struct_Comp"/>
</dbReference>
<evidence type="ECO:0000256" key="2">
    <source>
        <dbReference type="SAM" id="SignalP"/>
    </source>
</evidence>
<dbReference type="EMBL" id="JAGGKV010000013">
    <property type="protein sequence ID" value="MBP1965356.1"/>
    <property type="molecule type" value="Genomic_DNA"/>
</dbReference>
<name>A0ABS4I357_9BACL</name>
<accession>A0ABS4I357</accession>
<evidence type="ECO:0000313" key="5">
    <source>
        <dbReference type="Proteomes" id="UP001519344"/>
    </source>
</evidence>
<feature type="region of interest" description="Disordered" evidence="1">
    <location>
        <begin position="180"/>
        <end position="207"/>
    </location>
</feature>
<dbReference type="SUPFAM" id="SSF49384">
    <property type="entry name" value="Carbohydrate-binding domain"/>
    <property type="match status" value="1"/>
</dbReference>
<dbReference type="Pfam" id="PF00395">
    <property type="entry name" value="SLH"/>
    <property type="match status" value="3"/>
</dbReference>
<sequence length="426" mass="45725">MFKKSHIFSLLFFLTMLPPLDTQASSGPDISLSISDSNKSSGNNLTPSAATLSGTHIVTAGQPFELKIGLNNVKPSEYQSVYALDLKLNYDPLKLQFESATSLKDGFQVIDTKETTQGQIRIVAASVGAYAAIQSDMLSFKFTAKSVNQATSTTVSIDHVVIANKQGNELQVNGASNEIQIKKSGNNGNGNNGNGNNGTPKPPKSREDVFNSDIVHIVELVQAIESKVEEAKNSNVKVEMADITGHWAEKTIGTFVKLRVIDGYGDGKFQPDGQITRAEFAMIISRVFGIGGGSNHSIILNDIDSHWAKQAIEKLASAGVIAGYEDGTFKPDQTINREEMVIILSRIVNFSNVDKDDSKGNFKDIEAASSFAVNPIKDAAKAGIISGKNDGMFDPQGNATRSEALAIILNALNLNSQLKTVLDSLN</sequence>
<reference evidence="4 5" key="1">
    <citation type="submission" date="2021-03" db="EMBL/GenBank/DDBJ databases">
        <title>Genomic Encyclopedia of Type Strains, Phase IV (KMG-IV): sequencing the most valuable type-strain genomes for metagenomic binning, comparative biology and taxonomic classification.</title>
        <authorList>
            <person name="Goeker M."/>
        </authorList>
    </citation>
    <scope>NUCLEOTIDE SEQUENCE [LARGE SCALE GENOMIC DNA]</scope>
    <source>
        <strain evidence="4 5">DSM 24950</strain>
    </source>
</reference>
<feature type="domain" description="SLH" evidence="3">
    <location>
        <begin position="235"/>
        <end position="294"/>
    </location>
</feature>
<proteinExistence type="predicted"/>
<protein>
    <recommendedName>
        <fullName evidence="3">SLH domain-containing protein</fullName>
    </recommendedName>
</protein>
<dbReference type="Gene3D" id="2.60.40.680">
    <property type="match status" value="1"/>
</dbReference>
<feature type="chain" id="PRO_5045919852" description="SLH domain-containing protein" evidence="2">
    <location>
        <begin position="25"/>
        <end position="426"/>
    </location>
</feature>
<gene>
    <name evidence="4" type="ORF">J2Z65_004593</name>
</gene>
<organism evidence="4 5">
    <name type="scientific">Paenibacillus aceris</name>
    <dbReference type="NCBI Taxonomy" id="869555"/>
    <lineage>
        <taxon>Bacteria</taxon>
        <taxon>Bacillati</taxon>
        <taxon>Bacillota</taxon>
        <taxon>Bacilli</taxon>
        <taxon>Bacillales</taxon>
        <taxon>Paenibacillaceae</taxon>
        <taxon>Paenibacillus</taxon>
    </lineage>
</organism>
<dbReference type="PANTHER" id="PTHR43308">
    <property type="entry name" value="OUTER MEMBRANE PROTEIN ALPHA-RELATED"/>
    <property type="match status" value="1"/>
</dbReference>
<dbReference type="InterPro" id="IPR002102">
    <property type="entry name" value="Cohesin_dom"/>
</dbReference>
<evidence type="ECO:0000313" key="4">
    <source>
        <dbReference type="EMBL" id="MBP1965356.1"/>
    </source>
</evidence>
<dbReference type="InterPro" id="IPR008965">
    <property type="entry name" value="CBM2/CBM3_carb-bd_dom_sf"/>
</dbReference>
<keyword evidence="2" id="KW-0732">Signal</keyword>
<feature type="domain" description="SLH" evidence="3">
    <location>
        <begin position="359"/>
        <end position="422"/>
    </location>
</feature>
<dbReference type="Pfam" id="PF00963">
    <property type="entry name" value="Cohesin"/>
    <property type="match status" value="1"/>
</dbReference>
<dbReference type="PROSITE" id="PS51272">
    <property type="entry name" value="SLH"/>
    <property type="match status" value="3"/>
</dbReference>
<evidence type="ECO:0000259" key="3">
    <source>
        <dbReference type="PROSITE" id="PS51272"/>
    </source>
</evidence>
<feature type="domain" description="SLH" evidence="3">
    <location>
        <begin position="295"/>
        <end position="358"/>
    </location>
</feature>
<keyword evidence="5" id="KW-1185">Reference proteome</keyword>
<dbReference type="RefSeq" id="WP_240159704.1">
    <property type="nucleotide sequence ID" value="NZ_JAAOZR010000018.1"/>
</dbReference>
<feature type="compositionally biased region" description="Gly residues" evidence="1">
    <location>
        <begin position="187"/>
        <end position="196"/>
    </location>
</feature>
<comment type="caution">
    <text evidence="4">The sequence shown here is derived from an EMBL/GenBank/DDBJ whole genome shotgun (WGS) entry which is preliminary data.</text>
</comment>